<evidence type="ECO:0000313" key="1">
    <source>
        <dbReference type="Proteomes" id="UP000790787"/>
    </source>
</evidence>
<accession>A0AC58U2A3</accession>
<organism evidence="1 2">
    <name type="scientific">Nicotiana tabacum</name>
    <name type="common">Common tobacco</name>
    <dbReference type="NCBI Taxonomy" id="4097"/>
    <lineage>
        <taxon>Eukaryota</taxon>
        <taxon>Viridiplantae</taxon>
        <taxon>Streptophyta</taxon>
        <taxon>Embryophyta</taxon>
        <taxon>Tracheophyta</taxon>
        <taxon>Spermatophyta</taxon>
        <taxon>Magnoliopsida</taxon>
        <taxon>eudicotyledons</taxon>
        <taxon>Gunneridae</taxon>
        <taxon>Pentapetalae</taxon>
        <taxon>asterids</taxon>
        <taxon>lamiids</taxon>
        <taxon>Solanales</taxon>
        <taxon>Solanaceae</taxon>
        <taxon>Nicotianoideae</taxon>
        <taxon>Nicotianeae</taxon>
        <taxon>Nicotiana</taxon>
    </lineage>
</organism>
<reference evidence="1" key="1">
    <citation type="journal article" date="2014" name="Nat. Commun.">
        <title>The tobacco genome sequence and its comparison with those of tomato and potato.</title>
        <authorList>
            <person name="Sierro N."/>
            <person name="Battey J.N."/>
            <person name="Ouadi S."/>
            <person name="Bakaher N."/>
            <person name="Bovet L."/>
            <person name="Willig A."/>
            <person name="Goepfert S."/>
            <person name="Peitsch M.C."/>
            <person name="Ivanov N.V."/>
        </authorList>
    </citation>
    <scope>NUCLEOTIDE SEQUENCE [LARGE SCALE GENOMIC DNA]</scope>
</reference>
<reference evidence="2" key="2">
    <citation type="submission" date="2025-08" db="UniProtKB">
        <authorList>
            <consortium name="RefSeq"/>
        </authorList>
    </citation>
    <scope>IDENTIFICATION</scope>
    <source>
        <tissue evidence="2">Leaf</tissue>
    </source>
</reference>
<dbReference type="RefSeq" id="XP_075103489.1">
    <property type="nucleotide sequence ID" value="XM_075247388.1"/>
</dbReference>
<name>A0AC58U2A3_TOBAC</name>
<protein>
    <submittedName>
        <fullName evidence="2">Late blight resistance protein R1-A-like</fullName>
    </submittedName>
</protein>
<dbReference type="Proteomes" id="UP000790787">
    <property type="component" value="Chromosome 24"/>
</dbReference>
<keyword evidence="1" id="KW-1185">Reference proteome</keyword>
<sequence>MVNQPIVGLEDMRNELTEKLTKGCRELDVISIIGMPGLVYKRIDLLLAILNDVIGESPSVSTEADVADLLRKTLFQKRYLILFDDVREASVWYDLRGCFRDANNGSRIILTTRHFEAANYARSFSDHVPPRRRNDDESWKLLEDKVFAKVEKEEESWKQVATNLTSHIHEGTKAIEEHSYQDLPCHLKPCFLYFGAFLEDRVINISKLTKLWTSEGFIKSCEGKRLEDIAEGYLENLMGRNLVMGAKRSLDGHLQVGNTLERKLDRLWSVEERLQSLYSCGELTGTVSKGTDVDLFPLLFLGL</sequence>
<evidence type="ECO:0000313" key="2">
    <source>
        <dbReference type="RefSeq" id="XP_075103489.1"/>
    </source>
</evidence>
<proteinExistence type="predicted"/>
<gene>
    <name evidence="2" type="primary">LOC142161771</name>
</gene>